<dbReference type="GO" id="GO:0030289">
    <property type="term" value="C:protein phosphatase 4 complex"/>
    <property type="evidence" value="ECO:0007669"/>
    <property type="project" value="InterPro"/>
</dbReference>
<feature type="compositionally biased region" description="Low complexity" evidence="2">
    <location>
        <begin position="237"/>
        <end position="258"/>
    </location>
</feature>
<dbReference type="InterPro" id="IPR015267">
    <property type="entry name" value="PPP4R2"/>
</dbReference>
<accession>A0A6A6RRW5</accession>
<feature type="region of interest" description="Disordered" evidence="2">
    <location>
        <begin position="288"/>
        <end position="404"/>
    </location>
</feature>
<feature type="compositionally biased region" description="Basic and acidic residues" evidence="2">
    <location>
        <begin position="379"/>
        <end position="404"/>
    </location>
</feature>
<dbReference type="Proteomes" id="UP000799753">
    <property type="component" value="Unassembled WGS sequence"/>
</dbReference>
<proteinExistence type="inferred from homology"/>
<organism evidence="3 4">
    <name type="scientific">Massarina eburnea CBS 473.64</name>
    <dbReference type="NCBI Taxonomy" id="1395130"/>
    <lineage>
        <taxon>Eukaryota</taxon>
        <taxon>Fungi</taxon>
        <taxon>Dikarya</taxon>
        <taxon>Ascomycota</taxon>
        <taxon>Pezizomycotina</taxon>
        <taxon>Dothideomycetes</taxon>
        <taxon>Pleosporomycetidae</taxon>
        <taxon>Pleosporales</taxon>
        <taxon>Massarineae</taxon>
        <taxon>Massarinaceae</taxon>
        <taxon>Massarina</taxon>
    </lineage>
</organism>
<evidence type="ECO:0000313" key="4">
    <source>
        <dbReference type="Proteomes" id="UP000799753"/>
    </source>
</evidence>
<sequence length="404" mass="42419">MTSPELVLQKAAEDGSLDPAEWPQTLQYILDRLDEIINDFPKPAHSTDPSSSTPAQPQPAVSSQDSAAGDKENAAPTTPTRPPVPTFSTEAGAIPQDTVNAYSSIRNQLAATFAQDAPHTIQRLAELILEPKRRYRFLPPYLRALDRIVSVSSPNALFPLPQAVLNAPSGLLNGTSAQSAAALGSDESLGGALLTPIPWLQSRGAQNELISESTEIVDGPNGAGRIETVTVAMLNGSSTSPTRTSPPSSSAISQIASSHPDGETLPSTGAVTQGEILRQEQEAGVVLNNPHSLTGTPHRTVSEADPGPAVVDTVEPEEESPHARGPEIIGMEDTGPQKSGGSLDIEGAVGRPSLERSSKSPGPPSTATDSKDEEMEDATSDKKGEQDKKEKGKGKPDEEMKSDE</sequence>
<feature type="region of interest" description="Disordered" evidence="2">
    <location>
        <begin position="236"/>
        <end position="268"/>
    </location>
</feature>
<protein>
    <recommendedName>
        <fullName evidence="5">PPP4R2-domain-containing protein</fullName>
    </recommendedName>
</protein>
<dbReference type="GO" id="GO:0005737">
    <property type="term" value="C:cytoplasm"/>
    <property type="evidence" value="ECO:0007669"/>
    <property type="project" value="TreeGrafter"/>
</dbReference>
<comment type="similarity">
    <text evidence="1">Belongs to the PPP4R2 family.</text>
</comment>
<dbReference type="GO" id="GO:0019888">
    <property type="term" value="F:protein phosphatase regulator activity"/>
    <property type="evidence" value="ECO:0007669"/>
    <property type="project" value="InterPro"/>
</dbReference>
<dbReference type="EMBL" id="MU006790">
    <property type="protein sequence ID" value="KAF2638216.1"/>
    <property type="molecule type" value="Genomic_DNA"/>
</dbReference>
<dbReference type="AlphaFoldDB" id="A0A6A6RRW5"/>
<reference evidence="3" key="1">
    <citation type="journal article" date="2020" name="Stud. Mycol.">
        <title>101 Dothideomycetes genomes: a test case for predicting lifestyles and emergence of pathogens.</title>
        <authorList>
            <person name="Haridas S."/>
            <person name="Albert R."/>
            <person name="Binder M."/>
            <person name="Bloem J."/>
            <person name="Labutti K."/>
            <person name="Salamov A."/>
            <person name="Andreopoulos B."/>
            <person name="Baker S."/>
            <person name="Barry K."/>
            <person name="Bills G."/>
            <person name="Bluhm B."/>
            <person name="Cannon C."/>
            <person name="Castanera R."/>
            <person name="Culley D."/>
            <person name="Daum C."/>
            <person name="Ezra D."/>
            <person name="Gonzalez J."/>
            <person name="Henrissat B."/>
            <person name="Kuo A."/>
            <person name="Liang C."/>
            <person name="Lipzen A."/>
            <person name="Lutzoni F."/>
            <person name="Magnuson J."/>
            <person name="Mondo S."/>
            <person name="Nolan M."/>
            <person name="Ohm R."/>
            <person name="Pangilinan J."/>
            <person name="Park H.-J."/>
            <person name="Ramirez L."/>
            <person name="Alfaro M."/>
            <person name="Sun H."/>
            <person name="Tritt A."/>
            <person name="Yoshinaga Y."/>
            <person name="Zwiers L.-H."/>
            <person name="Turgeon B."/>
            <person name="Goodwin S."/>
            <person name="Spatafora J."/>
            <person name="Crous P."/>
            <person name="Grigoriev I."/>
        </authorList>
    </citation>
    <scope>NUCLEOTIDE SEQUENCE</scope>
    <source>
        <strain evidence="3">CBS 473.64</strain>
    </source>
</reference>
<feature type="compositionally biased region" description="Polar residues" evidence="2">
    <location>
        <begin position="289"/>
        <end position="299"/>
    </location>
</feature>
<name>A0A6A6RRW5_9PLEO</name>
<dbReference type="GO" id="GO:0005634">
    <property type="term" value="C:nucleus"/>
    <property type="evidence" value="ECO:0007669"/>
    <property type="project" value="TreeGrafter"/>
</dbReference>
<dbReference type="PANTHER" id="PTHR16487">
    <property type="entry name" value="PPP4R2-RELATED PROTEIN"/>
    <property type="match status" value="1"/>
</dbReference>
<feature type="compositionally biased region" description="Low complexity" evidence="2">
    <location>
        <begin position="46"/>
        <end position="67"/>
    </location>
</feature>
<evidence type="ECO:0008006" key="5">
    <source>
        <dbReference type="Google" id="ProtNLM"/>
    </source>
</evidence>
<dbReference type="PANTHER" id="PTHR16487:SF0">
    <property type="entry name" value="PROTEIN PHOSPHATASE 4 REGULATORY SUBUNIT 2-RELATED"/>
    <property type="match status" value="1"/>
</dbReference>
<gene>
    <name evidence="3" type="ORF">P280DRAFT_471334</name>
</gene>
<evidence type="ECO:0000256" key="1">
    <source>
        <dbReference type="ARBA" id="ARBA00009207"/>
    </source>
</evidence>
<feature type="region of interest" description="Disordered" evidence="2">
    <location>
        <begin position="39"/>
        <end position="91"/>
    </location>
</feature>
<evidence type="ECO:0000313" key="3">
    <source>
        <dbReference type="EMBL" id="KAF2638216.1"/>
    </source>
</evidence>
<keyword evidence="4" id="KW-1185">Reference proteome</keyword>
<dbReference type="OrthoDB" id="341898at2759"/>
<evidence type="ECO:0000256" key="2">
    <source>
        <dbReference type="SAM" id="MobiDB-lite"/>
    </source>
</evidence>
<dbReference type="Pfam" id="PF09184">
    <property type="entry name" value="PPP4R2"/>
    <property type="match status" value="1"/>
</dbReference>
<feature type="region of interest" description="Disordered" evidence="2">
    <location>
        <begin position="1"/>
        <end position="21"/>
    </location>
</feature>